<reference evidence="1" key="1">
    <citation type="submission" date="2013-05" db="EMBL/GenBank/DDBJ databases">
        <title>Genome assembly of Cystobacter fuscus DSM 2262.</title>
        <authorList>
            <person name="Sharma G."/>
            <person name="Khatri I."/>
            <person name="Kaur C."/>
            <person name="Mayilraj S."/>
            <person name="Subramanian S."/>
        </authorList>
    </citation>
    <scope>NUCLEOTIDE SEQUENCE [LARGE SCALE GENOMIC DNA]</scope>
    <source>
        <strain evidence="1">DSM 2262</strain>
    </source>
</reference>
<evidence type="ECO:0000313" key="2">
    <source>
        <dbReference type="Proteomes" id="UP000011682"/>
    </source>
</evidence>
<comment type="caution">
    <text evidence="1">The sequence shown here is derived from an EMBL/GenBank/DDBJ whole genome shotgun (WGS) entry which is preliminary data.</text>
</comment>
<dbReference type="EMBL" id="ANAH02000034">
    <property type="protein sequence ID" value="EPX57602.1"/>
    <property type="molecule type" value="Genomic_DNA"/>
</dbReference>
<keyword evidence="2" id="KW-1185">Reference proteome</keyword>
<organism evidence="1 2">
    <name type="scientific">Cystobacter fuscus (strain ATCC 25194 / DSM 2262 / NBRC 100088 / M29)</name>
    <dbReference type="NCBI Taxonomy" id="1242864"/>
    <lineage>
        <taxon>Bacteria</taxon>
        <taxon>Pseudomonadati</taxon>
        <taxon>Myxococcota</taxon>
        <taxon>Myxococcia</taxon>
        <taxon>Myxococcales</taxon>
        <taxon>Cystobacterineae</taxon>
        <taxon>Archangiaceae</taxon>
        <taxon>Cystobacter</taxon>
    </lineage>
</organism>
<gene>
    <name evidence="1" type="ORF">D187_004842</name>
</gene>
<dbReference type="Proteomes" id="UP000011682">
    <property type="component" value="Unassembled WGS sequence"/>
</dbReference>
<proteinExistence type="predicted"/>
<name>S9P5W1_CYSF2</name>
<evidence type="ECO:0000313" key="1">
    <source>
        <dbReference type="EMBL" id="EPX57602.1"/>
    </source>
</evidence>
<accession>S9P5W1</accession>
<protein>
    <submittedName>
        <fullName evidence="1">Uncharacterized protein</fullName>
    </submittedName>
</protein>
<dbReference type="AlphaFoldDB" id="S9P5W1"/>
<sequence>MIAAQDVAYLQLRLLNRGTAGSGVARASGEYSTWDEVVAAHERTKLATESVPGNPYVNSAVRWATFAHQRCPRVAPGWPGV</sequence>